<feature type="transmembrane region" description="Helical" evidence="20">
    <location>
        <begin position="156"/>
        <end position="179"/>
    </location>
</feature>
<dbReference type="SUPFAM" id="SSF103473">
    <property type="entry name" value="MFS general substrate transporter"/>
    <property type="match status" value="1"/>
</dbReference>
<evidence type="ECO:0000313" key="22">
    <source>
        <dbReference type="Proteomes" id="UP000053611"/>
    </source>
</evidence>
<name>A0A0J0XFY0_9TREE</name>
<accession>A0A0J0XFY0</accession>
<evidence type="ECO:0000256" key="15">
    <source>
        <dbReference type="ARBA" id="ARBA00044985"/>
    </source>
</evidence>
<evidence type="ECO:0000256" key="10">
    <source>
        <dbReference type="ARBA" id="ARBA00044900"/>
    </source>
</evidence>
<protein>
    <recommendedName>
        <fullName evidence="15">Lysosomal dipeptide transporter MFSD1</fullName>
    </recommendedName>
    <alternativeName>
        <fullName evidence="16">Major facilitator superfamily domain-containing protein 1</fullName>
    </alternativeName>
</protein>
<dbReference type="PANTHER" id="PTHR23512">
    <property type="entry name" value="MAJOR FACILITATOR SUPERFAMILY DOMAIN-CONTAINING PROTEIN 1"/>
    <property type="match status" value="1"/>
</dbReference>
<organism evidence="21 22">
    <name type="scientific">Cutaneotrichosporon oleaginosum</name>
    <dbReference type="NCBI Taxonomy" id="879819"/>
    <lineage>
        <taxon>Eukaryota</taxon>
        <taxon>Fungi</taxon>
        <taxon>Dikarya</taxon>
        <taxon>Basidiomycota</taxon>
        <taxon>Agaricomycotina</taxon>
        <taxon>Tremellomycetes</taxon>
        <taxon>Trichosporonales</taxon>
        <taxon>Trichosporonaceae</taxon>
        <taxon>Cutaneotrichosporon</taxon>
    </lineage>
</organism>
<evidence type="ECO:0000256" key="20">
    <source>
        <dbReference type="SAM" id="Phobius"/>
    </source>
</evidence>
<evidence type="ECO:0000313" key="21">
    <source>
        <dbReference type="EMBL" id="KLT39988.1"/>
    </source>
</evidence>
<evidence type="ECO:0000256" key="19">
    <source>
        <dbReference type="SAM" id="MobiDB-lite"/>
    </source>
</evidence>
<comment type="catalytic activity">
    <reaction evidence="2">
        <text>L-lysyl-L-alanine(out) = L-lysyl-L-alanine(in)</text>
        <dbReference type="Rhea" id="RHEA:79399"/>
        <dbReference type="ChEBI" id="CHEBI:229954"/>
    </reaction>
</comment>
<keyword evidence="20" id="KW-0472">Membrane</keyword>
<dbReference type="GO" id="GO:0022857">
    <property type="term" value="F:transmembrane transporter activity"/>
    <property type="evidence" value="ECO:0007669"/>
    <property type="project" value="InterPro"/>
</dbReference>
<keyword evidence="20" id="KW-0812">Transmembrane</keyword>
<feature type="transmembrane region" description="Helical" evidence="20">
    <location>
        <begin position="277"/>
        <end position="297"/>
    </location>
</feature>
<dbReference type="Pfam" id="PF07690">
    <property type="entry name" value="MFS_1"/>
    <property type="match status" value="1"/>
</dbReference>
<evidence type="ECO:0000256" key="18">
    <source>
        <dbReference type="ARBA" id="ARBA00046376"/>
    </source>
</evidence>
<evidence type="ECO:0000256" key="5">
    <source>
        <dbReference type="ARBA" id="ARBA00044884"/>
    </source>
</evidence>
<evidence type="ECO:0000256" key="4">
    <source>
        <dbReference type="ARBA" id="ARBA00044881"/>
    </source>
</evidence>
<reference evidence="21 22" key="1">
    <citation type="submission" date="2015-03" db="EMBL/GenBank/DDBJ databases">
        <title>Genomics and transcriptomics of the oil-accumulating basidiomycete yeast T. oleaginosus allow insights into substrate utilization and the diverse evolutionary trajectories of mating systems in fungi.</title>
        <authorList>
            <consortium name="DOE Joint Genome Institute"/>
            <person name="Kourist R."/>
            <person name="Kracht O."/>
            <person name="Bracharz F."/>
            <person name="Lipzen A."/>
            <person name="Nolan M."/>
            <person name="Ohm R."/>
            <person name="Grigoriev I."/>
            <person name="Sun S."/>
            <person name="Heitman J."/>
            <person name="Bruck T."/>
            <person name="Nowrousian M."/>
        </authorList>
    </citation>
    <scope>NUCLEOTIDE SEQUENCE [LARGE SCALE GENOMIC DNA]</scope>
    <source>
        <strain evidence="21 22">IBC0246</strain>
    </source>
</reference>
<feature type="transmembrane region" description="Helical" evidence="20">
    <location>
        <begin position="428"/>
        <end position="450"/>
    </location>
</feature>
<sequence>MPSPLRDILGPRVNRLIIPSETSDLLSNECSTPIRTPPCTPPHERSSYLQSTPSYTPLPRTPVSRLNSPRTTMDPRALSPAAAAPLHRRLSNASLIRSRSVADLREGSGKVDRSRALALIAVCTLSIGSHFLMYVSGPIKSKLHRELGSTNSQFSLMISALNLNSTWTPLVAGILVARYGTAASSLITTGFILLGAVILYAGVASGAIAIMALGYFLFGLGSTPLMVVQETLLARLSPGGHLGLSLALGLVSGKTSSFIASFTSLPLAEAGGDTAPFAVGLALCIISFSANVLRLGLGCGADQTRDAAEVSPKRIVRFDGVSRLGDVFWMYILVNLFCGAIWQPFLHLSANIVQVRFNLSESQASMNASVLMAGAIVLYPIVGWITDRDPGSPRTTFYLFFATSVLTLFCYIFLALPVSLTGTPWPGLISWALGHGASTLLLVVMIPRIMPVALVPLGLGLHKALETAASSASQTLAGLWLDYAKERRGESGAAEGLLLIYAAINAVQLISSIALWRFERRRRLAAKHAAWEEYAEYEELPMEDDDGLTSDEDEPLVEDPRARAIAAKIKEDGPQSGLARSEAERKRGRKFFFCGLGFIGCVWTLWIVTAWRKL</sequence>
<comment type="catalytic activity">
    <reaction evidence="9">
        <text>L-arginyl-L-alpha-amino acid(out) = L-arginyl-L-alpha-amino acid(in)</text>
        <dbReference type="Rhea" id="RHEA:79371"/>
        <dbReference type="ChEBI" id="CHEBI:84315"/>
    </reaction>
</comment>
<feature type="transmembrane region" description="Helical" evidence="20">
    <location>
        <begin position="591"/>
        <end position="611"/>
    </location>
</feature>
<evidence type="ECO:0000256" key="11">
    <source>
        <dbReference type="ARBA" id="ARBA00044903"/>
    </source>
</evidence>
<comment type="catalytic activity">
    <reaction evidence="13">
        <text>L-alanyl-L-lysine(out) = L-alanyl-L-lysine(in)</text>
        <dbReference type="Rhea" id="RHEA:79415"/>
        <dbReference type="ChEBI" id="CHEBI:192470"/>
    </reaction>
</comment>
<dbReference type="InterPro" id="IPR036259">
    <property type="entry name" value="MFS_trans_sf"/>
</dbReference>
<dbReference type="AlphaFoldDB" id="A0A0J0XFY0"/>
<comment type="subcellular location">
    <subcellularLocation>
        <location evidence="1">Membrane</location>
        <topology evidence="1">Multi-pass membrane protein</topology>
    </subcellularLocation>
</comment>
<dbReference type="GO" id="GO:0016020">
    <property type="term" value="C:membrane"/>
    <property type="evidence" value="ECO:0007669"/>
    <property type="project" value="UniProtKB-SubCell"/>
</dbReference>
<keyword evidence="22" id="KW-1185">Reference proteome</keyword>
<dbReference type="EMBL" id="KQ087244">
    <property type="protein sequence ID" value="KLT39988.1"/>
    <property type="molecule type" value="Genomic_DNA"/>
</dbReference>
<proteinExistence type="predicted"/>
<feature type="transmembrane region" description="Helical" evidence="20">
    <location>
        <begin position="397"/>
        <end position="416"/>
    </location>
</feature>
<feature type="transmembrane region" description="Helical" evidence="20">
    <location>
        <begin position="191"/>
        <end position="218"/>
    </location>
</feature>
<comment type="subunit">
    <text evidence="18">Homodimer. Interacts with lysosomal protein GLMP (via lumenal domain); the interaction starts while both proteins are still in the endoplasmic reticulum and is required for stabilization of MFSD1 in lysosomes but has no direct effect on its targeting to lysosomes or transporter activity.</text>
</comment>
<comment type="catalytic activity">
    <reaction evidence="8">
        <text>L-aspartyl-L-lysine(out) = L-aspartyl-L-lysine(in)</text>
        <dbReference type="Rhea" id="RHEA:79411"/>
        <dbReference type="ChEBI" id="CHEBI:229953"/>
    </reaction>
</comment>
<dbReference type="InterPro" id="IPR052187">
    <property type="entry name" value="MFSD1"/>
</dbReference>
<feature type="compositionally biased region" description="Low complexity" evidence="19">
    <location>
        <begin position="75"/>
        <end position="84"/>
    </location>
</feature>
<comment type="catalytic activity">
    <reaction evidence="3">
        <text>L-histidyl-glycine(out) = L-histidyl-glycine(in)</text>
        <dbReference type="Rhea" id="RHEA:79395"/>
        <dbReference type="ChEBI" id="CHEBI:229957"/>
    </reaction>
</comment>
<comment type="catalytic activity">
    <reaction evidence="7">
        <text>L-alpha-aminoacyl-L-lysine(out) = L-alpha-aminoacyl-L-lysine(in)</text>
        <dbReference type="Rhea" id="RHEA:79383"/>
        <dbReference type="ChEBI" id="CHEBI:229966"/>
    </reaction>
</comment>
<comment type="function">
    <text evidence="17">Lysosomal dipeptide uniporter that selectively exports lysine, arginine or histidine-containing dipeptides with a net positive charge from the lysosome lumen into the cytosol. Could play a role in a specific type of protein O-glycosylation indirectly regulating macrophages migration and tissue invasion. Also essential for liver homeostasis.</text>
</comment>
<evidence type="ECO:0000256" key="8">
    <source>
        <dbReference type="ARBA" id="ARBA00044898"/>
    </source>
</evidence>
<feature type="region of interest" description="Disordered" evidence="19">
    <location>
        <begin position="28"/>
        <end position="84"/>
    </location>
</feature>
<evidence type="ECO:0000256" key="6">
    <source>
        <dbReference type="ARBA" id="ARBA00044891"/>
    </source>
</evidence>
<feature type="transmembrane region" description="Helical" evidence="20">
    <location>
        <begin position="366"/>
        <end position="385"/>
    </location>
</feature>
<evidence type="ECO:0000256" key="17">
    <source>
        <dbReference type="ARBA" id="ARBA00045709"/>
    </source>
</evidence>
<comment type="catalytic activity">
    <reaction evidence="6">
        <text>L-lysyl-L-alpha-amino acid(out) = L-lysyl-L-alpha-amino acid(in)</text>
        <dbReference type="Rhea" id="RHEA:79387"/>
        <dbReference type="ChEBI" id="CHEBI:229965"/>
    </reaction>
</comment>
<feature type="transmembrane region" description="Helical" evidence="20">
    <location>
        <begin position="242"/>
        <end position="265"/>
    </location>
</feature>
<evidence type="ECO:0000256" key="2">
    <source>
        <dbReference type="ARBA" id="ARBA00044876"/>
    </source>
</evidence>
<feature type="transmembrane region" description="Helical" evidence="20">
    <location>
        <begin position="328"/>
        <end position="346"/>
    </location>
</feature>
<feature type="transmembrane region" description="Helical" evidence="20">
    <location>
        <begin position="116"/>
        <end position="136"/>
    </location>
</feature>
<comment type="catalytic activity">
    <reaction evidence="12">
        <text>L-histidyl-L-alpha-amino acid(out) = L-histidyl-L-alpha-amino acid(in)</text>
        <dbReference type="Rhea" id="RHEA:79379"/>
        <dbReference type="ChEBI" id="CHEBI:229964"/>
    </reaction>
</comment>
<dbReference type="InterPro" id="IPR011701">
    <property type="entry name" value="MFS"/>
</dbReference>
<gene>
    <name evidence="21" type="ORF">CC85DRAFT_287975</name>
</gene>
<evidence type="ECO:0000256" key="12">
    <source>
        <dbReference type="ARBA" id="ARBA00044912"/>
    </source>
</evidence>
<dbReference type="Proteomes" id="UP000053611">
    <property type="component" value="Unassembled WGS sequence"/>
</dbReference>
<evidence type="ECO:0000256" key="16">
    <source>
        <dbReference type="ARBA" id="ARBA00045018"/>
    </source>
</evidence>
<evidence type="ECO:0000256" key="13">
    <source>
        <dbReference type="ARBA" id="ARBA00044919"/>
    </source>
</evidence>
<evidence type="ECO:0000256" key="1">
    <source>
        <dbReference type="ARBA" id="ARBA00004141"/>
    </source>
</evidence>
<dbReference type="PANTHER" id="PTHR23512:SF12">
    <property type="entry name" value="TRANSPORTER, PUTATIVE (AFU_ORTHOLOGUE AFUA_4G00260)-RELATED"/>
    <property type="match status" value="1"/>
</dbReference>
<dbReference type="Gene3D" id="1.20.1250.20">
    <property type="entry name" value="MFS general substrate transporter like domains"/>
    <property type="match status" value="2"/>
</dbReference>
<comment type="catalytic activity">
    <reaction evidence="5">
        <text>L-alpha-aminoacyl-L-histidine(out) = L-alpha-aminoacyl-L-histidine(in)</text>
        <dbReference type="Rhea" id="RHEA:79375"/>
        <dbReference type="ChEBI" id="CHEBI:229967"/>
    </reaction>
</comment>
<comment type="catalytic activity">
    <reaction evidence="4">
        <text>L-alpha-aminoacyl-L-arginine(out) = L-alpha-aminoacyl-L-arginine(in)</text>
        <dbReference type="Rhea" id="RHEA:79367"/>
        <dbReference type="ChEBI" id="CHEBI:229968"/>
    </reaction>
</comment>
<evidence type="ECO:0000256" key="7">
    <source>
        <dbReference type="ARBA" id="ARBA00044893"/>
    </source>
</evidence>
<evidence type="ECO:0000256" key="3">
    <source>
        <dbReference type="ARBA" id="ARBA00044878"/>
    </source>
</evidence>
<comment type="catalytic activity">
    <reaction evidence="11">
        <text>L-arginyl-glycine(out) = L-arginyl-glycine(in)</text>
        <dbReference type="Rhea" id="RHEA:79391"/>
        <dbReference type="ChEBI" id="CHEBI:229955"/>
    </reaction>
</comment>
<evidence type="ECO:0000256" key="9">
    <source>
        <dbReference type="ARBA" id="ARBA00044899"/>
    </source>
</evidence>
<comment type="catalytic activity">
    <reaction evidence="14">
        <text>L-lysyl-glycine(out) = L-lysyl-glycine(in)</text>
        <dbReference type="Rhea" id="RHEA:79407"/>
        <dbReference type="ChEBI" id="CHEBI:191202"/>
    </reaction>
</comment>
<keyword evidence="20" id="KW-1133">Transmembrane helix</keyword>
<evidence type="ECO:0000256" key="14">
    <source>
        <dbReference type="ARBA" id="ARBA00044924"/>
    </source>
</evidence>
<dbReference type="OrthoDB" id="10255148at2759"/>
<comment type="catalytic activity">
    <reaction evidence="10">
        <text>L-lysyl-L-lysine(out) = L-lysyl-L-lysine(in)</text>
        <dbReference type="Rhea" id="RHEA:79403"/>
        <dbReference type="ChEBI" id="CHEBI:229956"/>
    </reaction>
</comment>